<proteinExistence type="inferred from homology"/>
<dbReference type="InterPro" id="IPR015943">
    <property type="entry name" value="WD40/YVTN_repeat-like_dom_sf"/>
</dbReference>
<comment type="similarity">
    <text evidence="1">Belongs to the cycloisomerase 2 family.</text>
</comment>
<reference evidence="3" key="1">
    <citation type="submission" date="2021-03" db="EMBL/GenBank/DDBJ databases">
        <title>Genomic analysis provides insights into the functional capacity of soil bacteria communities inhabiting an altitudinal gradient in the Atacama Desert.</title>
        <authorList>
            <person name="Gonzalez M."/>
            <person name="Maldonado J."/>
            <person name="Maza F."/>
            <person name="Hodar C."/>
            <person name="Cortes M."/>
            <person name="Palma R."/>
            <person name="Andreani C."/>
            <person name="Gaete A."/>
            <person name="Vasquez-Dean J."/>
            <person name="Acuna V."/>
            <person name="Aguado M."/>
            <person name="Mandakovic D."/>
            <person name="Latorre M."/>
            <person name="Orellana A."/>
            <person name="Gutierrez R."/>
            <person name="Montecino M."/>
            <person name="Allende M."/>
            <person name="Maass A."/>
            <person name="Cambiazo V."/>
        </authorList>
    </citation>
    <scope>NUCLEOTIDE SEQUENCE</scope>
    <source>
        <strain evidence="3">ISL-25</strain>
    </source>
</reference>
<dbReference type="PANTHER" id="PTHR30344">
    <property type="entry name" value="6-PHOSPHOGLUCONOLACTONASE-RELATED"/>
    <property type="match status" value="1"/>
</dbReference>
<dbReference type="GO" id="GO:0017057">
    <property type="term" value="F:6-phosphogluconolactonase activity"/>
    <property type="evidence" value="ECO:0007669"/>
    <property type="project" value="TreeGrafter"/>
</dbReference>
<dbReference type="Pfam" id="PF10282">
    <property type="entry name" value="Lactonase"/>
    <property type="match status" value="1"/>
</dbReference>
<dbReference type="InterPro" id="IPR011048">
    <property type="entry name" value="Haem_d1_sf"/>
</dbReference>
<evidence type="ECO:0000256" key="1">
    <source>
        <dbReference type="ARBA" id="ARBA00005564"/>
    </source>
</evidence>
<evidence type="ECO:0000313" key="3">
    <source>
        <dbReference type="EMBL" id="MBT2329181.1"/>
    </source>
</evidence>
<dbReference type="InterPro" id="IPR019405">
    <property type="entry name" value="Lactonase_7-beta_prop"/>
</dbReference>
<dbReference type="Proteomes" id="UP000692896">
    <property type="component" value="Unassembled WGS sequence"/>
</dbReference>
<dbReference type="InterPro" id="IPR050282">
    <property type="entry name" value="Cycloisomerase_2"/>
</dbReference>
<dbReference type="PANTHER" id="PTHR30344:SF1">
    <property type="entry name" value="6-PHOSPHOGLUCONOLACTONASE"/>
    <property type="match status" value="1"/>
</dbReference>
<sequence>MGENGTTSKTTASDFIATRRSLLKTAATMGLAVMAPGVLAQGLQKSSQGESGGYVYIGTYTGPHTAPGGTQPSKAKGIYVYKTEGDTGNLTPIQVVEAENPSFLAMSPANNHLYCVNELGTDDAGAPLGRVSAYRIEQSSGQLTLINTQSTKGAWPCHCWVHPTGKYLFAANYGTGDFAVFPILPDGGIGEMTDLYRTPGNSTGADPVRQEGPHAHMILTNHGAQHVFGVDMGTDQILIWDFALDTGKLTPNTVPFATVPSGAGCRHMVFDPDDKFAYVLNELSSTIDAFRFDAARGAFIWTDSASTLPDDTQFVRPSFDASNPGKVPSGTNTTAEIRVHPTGQWVYATNRGMDSVAIFAVDHAKGRLTPIGWVSSQGAIPRGMNLDPSGTFLYVGNQNCDVIAVFRINADSGMLEGPVHTIDSPVPVDFAFSAVASTQRST</sequence>
<protein>
    <submittedName>
        <fullName evidence="3">Lactonase family protein</fullName>
    </submittedName>
</protein>
<dbReference type="SUPFAM" id="SSF51004">
    <property type="entry name" value="C-terminal (heme d1) domain of cytochrome cd1-nitrite reductase"/>
    <property type="match status" value="1"/>
</dbReference>
<dbReference type="RefSeq" id="WP_214912112.1">
    <property type="nucleotide sequence ID" value="NZ_JAGGNX010000014.1"/>
</dbReference>
<dbReference type="AlphaFoldDB" id="A0A944DYB8"/>
<dbReference type="Gene3D" id="2.130.10.10">
    <property type="entry name" value="YVTN repeat-like/Quinoprotein amine dehydrogenase"/>
    <property type="match status" value="1"/>
</dbReference>
<evidence type="ECO:0000313" key="4">
    <source>
        <dbReference type="Proteomes" id="UP000692896"/>
    </source>
</evidence>
<evidence type="ECO:0000256" key="2">
    <source>
        <dbReference type="ARBA" id="ARBA00022526"/>
    </source>
</evidence>
<keyword evidence="2" id="KW-0313">Glucose metabolism</keyword>
<dbReference type="GO" id="GO:0006006">
    <property type="term" value="P:glucose metabolic process"/>
    <property type="evidence" value="ECO:0007669"/>
    <property type="project" value="UniProtKB-KW"/>
</dbReference>
<accession>A0A944DYB8</accession>
<name>A0A944DYB8_PSEFL</name>
<dbReference type="PROSITE" id="PS51318">
    <property type="entry name" value="TAT"/>
    <property type="match status" value="1"/>
</dbReference>
<gene>
    <name evidence="3" type="ORF">J7E47_10660</name>
</gene>
<comment type="caution">
    <text evidence="3">The sequence shown here is derived from an EMBL/GenBank/DDBJ whole genome shotgun (WGS) entry which is preliminary data.</text>
</comment>
<dbReference type="EMBL" id="JAGGOB010000021">
    <property type="protein sequence ID" value="MBT2329181.1"/>
    <property type="molecule type" value="Genomic_DNA"/>
</dbReference>
<organism evidence="3 4">
    <name type="scientific">Pseudomonas fluorescens</name>
    <dbReference type="NCBI Taxonomy" id="294"/>
    <lineage>
        <taxon>Bacteria</taxon>
        <taxon>Pseudomonadati</taxon>
        <taxon>Pseudomonadota</taxon>
        <taxon>Gammaproteobacteria</taxon>
        <taxon>Pseudomonadales</taxon>
        <taxon>Pseudomonadaceae</taxon>
        <taxon>Pseudomonas</taxon>
    </lineage>
</organism>
<dbReference type="GO" id="GO:0005829">
    <property type="term" value="C:cytosol"/>
    <property type="evidence" value="ECO:0007669"/>
    <property type="project" value="TreeGrafter"/>
</dbReference>
<keyword evidence="2" id="KW-0119">Carbohydrate metabolism</keyword>
<dbReference type="InterPro" id="IPR006311">
    <property type="entry name" value="TAT_signal"/>
</dbReference>